<sequence>MAKKSVETKVQMKKKVLKESVLMWVPRSTKTVNAANRDSAANSNTAATSVSTVENINASNTVSTSSKVTTANTVTAADTVTTSNKVSTAKHASAANVVSASNTSTASSKRASKPIIVTKYSSNEESKHMTGNMSCLQDFKHINGGHVAFGDNLTGGKISGKGNVTKGKMTFEDVYYVDQLKYNLLSVSQVCDKQHSILFTNTECMILAPGFKVVDESMILLRTPRKDNVYCLDMDNASSDSSMNCLVSKASVDESSLWHRRMGHMNYKTMNKLVKNNLVRGLPSKVFSCDDHYVACLKGKQHKTSHKTIQLNSISSCLQLLHMDLFGPTNVMSIGKKSYCLVIVDDYSRFTWVYFLRTKDETSGLIKSFILRIENQTNQKVKVIRSDNGTEFKNIDLNTFCEEKGIERQYSAPRTPQQNGVAERRNRTLIEAARSLLADSKLPITFWAEAVNTACYVQNRVLVVKPKNKTPYDLLNKRKPFIGFFKPFGCPCTILNTKSHLGKFDSKVDDGYSVGYSSQSKAYRVFNSSSRIIEESDNVKCNENTPNPIGSGPQWLFDIDSLTNSFGFSSDNDAGSRSGGSGTTQVQESISQSVIFPILEVDPVEDCEKEPSTELNQNEEERRDEESQSNKEPKVAAEITSVELNDSNLEVGLNEEPSHHTRTQKNHPPQLVIGDISSPMMTRNQSRLQDMQDQQHTVLSCFLSQLEPKKAHDAMKESSWIEAMQEELLQFKLQDVWDLVDLPKGQRAIGTKWVFRNKRDERGIVIKNKARLVAQGYTQEEGIDYEEVFAPVARIEAIRLFLAYASYMKFKVYQMDVKSAFLYGSIEEEVYVCQPPGFENPSYPDRVYKLKKALYGLHQAPRAWYDTLSSYLLENGFERGVIDKTQFIKRKKKDILLVQIYVDDNIFGSTRESMCREFEELMHQRFKMSSMGELTFFLGLQVQQKSDGIFISQSKYVQDILTKFGFSDSNPASTPMETHKQITTNLEGEDMDVHHYRSMIGSLMYLTASRPDIMFPVYVCARFEVRPKQSHYQAVKRIFRYLKGQPRLGLWYPHDSSFDLLAYSDSDLGGANLDRKSTSGGCQLLGARLVSWQCKKQTTVSTSTTEAEYIAAASCCSQVLWIQNQMLDYGVTFLHTPIFIDNSSAISIVNNPVKHSKTKHIEIRYHFIRDCNEKKLIQVVKVHTDNQFADLFTKAFDVGRFTFLEMYSRKNTQAQWHPWLSLTSTMKSRCSKSRNKAEGLHQIVDFLKSSHIAHALTVSPTIYIEHQRQFWANAIIVTEDGVQMIKTRVCEKPLTVTEEVIRICLCLDDAAGITSIPNEELFSTLTRMGYGGPLGVFKFSKAKFSPQWRFFVHTLMHCISKKTTGWSEFSSTIAYALVCLATARKYNFSQMLFNDLVSNLGSKKSFYMYPRFVQEVITNELTDIPHFDGVYVPKPPKGKVFSNMRRSARDSEGVDTPLFSTMMVVSQPQEGMAAGSRPSLDNPTASQSQPSHSISIPQSLLHKPNSSITQTYKRKQVKKAPSLLVPSPTKPLSPLLEHSPIKNIQREFNRVSPNPKEVLSKEMDEHLGEKAATTSASIEKDSGNISKTFPTVTLGEQSSKGPRCQETTGVDSASARQKTSTNKRSNDHSKGGNTPGEGEDRYNYDELMETMENINMDILKQGKEIDEMKLVILSQQVQIAKLKKMVTRLIQKKKRKQFVLKKRANVQDPFNKGEKQEGETEKEKSSKKRVEVEGETEHGNEEEIDFVQEA</sequence>
<dbReference type="Proteomes" id="UP001055879">
    <property type="component" value="Linkage Group LG14"/>
</dbReference>
<accession>A0ACB8Y9A7</accession>
<protein>
    <submittedName>
        <fullName evidence="1">Uncharacterized protein</fullName>
    </submittedName>
</protein>
<keyword evidence="2" id="KW-1185">Reference proteome</keyword>
<dbReference type="EMBL" id="CM042060">
    <property type="protein sequence ID" value="KAI3678839.1"/>
    <property type="molecule type" value="Genomic_DNA"/>
</dbReference>
<gene>
    <name evidence="1" type="ORF">L6452_38143</name>
</gene>
<reference evidence="2" key="1">
    <citation type="journal article" date="2022" name="Mol. Ecol. Resour.">
        <title>The genomes of chicory, endive, great burdock and yacon provide insights into Asteraceae palaeo-polyploidization history and plant inulin production.</title>
        <authorList>
            <person name="Fan W."/>
            <person name="Wang S."/>
            <person name="Wang H."/>
            <person name="Wang A."/>
            <person name="Jiang F."/>
            <person name="Liu H."/>
            <person name="Zhao H."/>
            <person name="Xu D."/>
            <person name="Zhang Y."/>
        </authorList>
    </citation>
    <scope>NUCLEOTIDE SEQUENCE [LARGE SCALE GENOMIC DNA]</scope>
    <source>
        <strain evidence="2">cv. Niubang</strain>
    </source>
</reference>
<comment type="caution">
    <text evidence="1">The sequence shown here is derived from an EMBL/GenBank/DDBJ whole genome shotgun (WGS) entry which is preliminary data.</text>
</comment>
<evidence type="ECO:0000313" key="1">
    <source>
        <dbReference type="EMBL" id="KAI3678839.1"/>
    </source>
</evidence>
<name>A0ACB8Y9A7_ARCLA</name>
<organism evidence="1 2">
    <name type="scientific">Arctium lappa</name>
    <name type="common">Greater burdock</name>
    <name type="synonym">Lappa major</name>
    <dbReference type="NCBI Taxonomy" id="4217"/>
    <lineage>
        <taxon>Eukaryota</taxon>
        <taxon>Viridiplantae</taxon>
        <taxon>Streptophyta</taxon>
        <taxon>Embryophyta</taxon>
        <taxon>Tracheophyta</taxon>
        <taxon>Spermatophyta</taxon>
        <taxon>Magnoliopsida</taxon>
        <taxon>eudicotyledons</taxon>
        <taxon>Gunneridae</taxon>
        <taxon>Pentapetalae</taxon>
        <taxon>asterids</taxon>
        <taxon>campanulids</taxon>
        <taxon>Asterales</taxon>
        <taxon>Asteraceae</taxon>
        <taxon>Carduoideae</taxon>
        <taxon>Cardueae</taxon>
        <taxon>Arctiinae</taxon>
        <taxon>Arctium</taxon>
    </lineage>
</organism>
<reference evidence="1 2" key="2">
    <citation type="journal article" date="2022" name="Mol. Ecol. Resour.">
        <title>The genomes of chicory, endive, great burdock and yacon provide insights into Asteraceae paleo-polyploidization history and plant inulin production.</title>
        <authorList>
            <person name="Fan W."/>
            <person name="Wang S."/>
            <person name="Wang H."/>
            <person name="Wang A."/>
            <person name="Jiang F."/>
            <person name="Liu H."/>
            <person name="Zhao H."/>
            <person name="Xu D."/>
            <person name="Zhang Y."/>
        </authorList>
    </citation>
    <scope>NUCLEOTIDE SEQUENCE [LARGE SCALE GENOMIC DNA]</scope>
    <source>
        <strain evidence="2">cv. Niubang</strain>
    </source>
</reference>
<evidence type="ECO:0000313" key="2">
    <source>
        <dbReference type="Proteomes" id="UP001055879"/>
    </source>
</evidence>
<proteinExistence type="predicted"/>